<reference evidence="2" key="1">
    <citation type="journal article" date="2019" name="Int. J. Syst. Evol. Microbiol.">
        <title>The Global Catalogue of Microorganisms (GCM) 10K type strain sequencing project: providing services to taxonomists for standard genome sequencing and annotation.</title>
        <authorList>
            <consortium name="The Broad Institute Genomics Platform"/>
            <consortium name="The Broad Institute Genome Sequencing Center for Infectious Disease"/>
            <person name="Wu L."/>
            <person name="Ma J."/>
        </authorList>
    </citation>
    <scope>NUCLEOTIDE SEQUENCE [LARGE SCALE GENOMIC DNA]</scope>
    <source>
        <strain evidence="2">KCTC 42447</strain>
    </source>
</reference>
<organism evidence="1 2">
    <name type="scientific">Stutzerimonas tarimensis</name>
    <dbReference type="NCBI Taxonomy" id="1507735"/>
    <lineage>
        <taxon>Bacteria</taxon>
        <taxon>Pseudomonadati</taxon>
        <taxon>Pseudomonadota</taxon>
        <taxon>Gammaproteobacteria</taxon>
        <taxon>Pseudomonadales</taxon>
        <taxon>Pseudomonadaceae</taxon>
        <taxon>Stutzerimonas</taxon>
    </lineage>
</organism>
<gene>
    <name evidence="1" type="ORF">ACFOMF_15415</name>
</gene>
<dbReference type="InterPro" id="IPR032720">
    <property type="entry name" value="Cys_rich_CWC"/>
</dbReference>
<evidence type="ECO:0000313" key="2">
    <source>
        <dbReference type="Proteomes" id="UP001595630"/>
    </source>
</evidence>
<dbReference type="Proteomes" id="UP001595630">
    <property type="component" value="Unassembled WGS sequence"/>
</dbReference>
<evidence type="ECO:0000313" key="1">
    <source>
        <dbReference type="EMBL" id="MFC3609170.1"/>
    </source>
</evidence>
<dbReference type="EMBL" id="JBHRXZ010000024">
    <property type="protein sequence ID" value="MFC3609170.1"/>
    <property type="molecule type" value="Genomic_DNA"/>
</dbReference>
<sequence>MSSRDHLCPACGEPNRCGLVEASDTSTSTCWCFSVVIDQALLDRLPPASRNRTCLCQACAMAGTPVASVDSKNT</sequence>
<dbReference type="Pfam" id="PF14375">
    <property type="entry name" value="Cys_rich_CWC"/>
    <property type="match status" value="1"/>
</dbReference>
<accession>A0ABV7T7M0</accession>
<keyword evidence="2" id="KW-1185">Reference proteome</keyword>
<dbReference type="RefSeq" id="WP_386366478.1">
    <property type="nucleotide sequence ID" value="NZ_JBHRXZ010000024.1"/>
</dbReference>
<name>A0ABV7T7M0_9GAMM</name>
<protein>
    <submittedName>
        <fullName evidence="1">Cysteine-rich CWC family protein</fullName>
    </submittedName>
</protein>
<comment type="caution">
    <text evidence="1">The sequence shown here is derived from an EMBL/GenBank/DDBJ whole genome shotgun (WGS) entry which is preliminary data.</text>
</comment>
<proteinExistence type="predicted"/>